<dbReference type="EMBL" id="HE612856">
    <property type="protein sequence ID" value="CCE61261.1"/>
    <property type="molecule type" value="Genomic_DNA"/>
</dbReference>
<dbReference type="HOGENOM" id="CLU_079150_0_0_1"/>
<keyword evidence="8" id="KW-1185">Reference proteome</keyword>
<evidence type="ECO:0000256" key="5">
    <source>
        <dbReference type="ARBA" id="ARBA00023242"/>
    </source>
</evidence>
<dbReference type="OMA" id="DCESANE"/>
<dbReference type="KEGG" id="tpf:TPHA_0A01780"/>
<dbReference type="GO" id="GO:0005737">
    <property type="term" value="C:cytoplasm"/>
    <property type="evidence" value="ECO:0007669"/>
    <property type="project" value="UniProtKB-SubCell"/>
</dbReference>
<dbReference type="Proteomes" id="UP000005666">
    <property type="component" value="Chromosome 1"/>
</dbReference>
<evidence type="ECO:0000256" key="2">
    <source>
        <dbReference type="ARBA" id="ARBA00004496"/>
    </source>
</evidence>
<dbReference type="InterPro" id="IPR006940">
    <property type="entry name" value="Securin_separation_inhibitor"/>
</dbReference>
<dbReference type="OrthoDB" id="4065086at2759"/>
<keyword evidence="5" id="KW-0539">Nucleus</keyword>
<proteinExistence type="inferred from homology"/>
<comment type="subcellular location">
    <subcellularLocation>
        <location evidence="2">Cytoplasm</location>
    </subcellularLocation>
    <subcellularLocation>
        <location evidence="1">Nucleus</location>
    </subcellularLocation>
</comment>
<evidence type="ECO:0000313" key="7">
    <source>
        <dbReference type="EMBL" id="CCE61261.1"/>
    </source>
</evidence>
<protein>
    <recommendedName>
        <fullName evidence="9">Securin</fullName>
    </recommendedName>
</protein>
<reference evidence="7 8" key="1">
    <citation type="journal article" date="2011" name="Proc. Natl. Acad. Sci. U.S.A.">
        <title>Evolutionary erosion of yeast sex chromosomes by mating-type switching accidents.</title>
        <authorList>
            <person name="Gordon J.L."/>
            <person name="Armisen D."/>
            <person name="Proux-Wera E."/>
            <person name="Oheigeartaigh S.S."/>
            <person name="Byrne K.P."/>
            <person name="Wolfe K.H."/>
        </authorList>
    </citation>
    <scope>NUCLEOTIDE SEQUENCE [LARGE SCALE GENOMIC DNA]</scope>
    <source>
        <strain evidence="8">ATCC 24235 / CBS 4417 / NBRC 1672 / NRRL Y-8282 / UCD 70-5</strain>
    </source>
</reference>
<comment type="similarity">
    <text evidence="3">Belongs to the securin family.</text>
</comment>
<organism evidence="7 8">
    <name type="scientific">Tetrapisispora phaffii (strain ATCC 24235 / CBS 4417 / NBRC 1672 / NRRL Y-8282 / UCD 70-5)</name>
    <name type="common">Yeast</name>
    <name type="synonym">Fabospora phaffii</name>
    <dbReference type="NCBI Taxonomy" id="1071381"/>
    <lineage>
        <taxon>Eukaryota</taxon>
        <taxon>Fungi</taxon>
        <taxon>Dikarya</taxon>
        <taxon>Ascomycota</taxon>
        <taxon>Saccharomycotina</taxon>
        <taxon>Saccharomycetes</taxon>
        <taxon>Saccharomycetales</taxon>
        <taxon>Saccharomycetaceae</taxon>
        <taxon>Tetrapisispora</taxon>
    </lineage>
</organism>
<dbReference type="eggNOG" id="ENOG502S4FI">
    <property type="taxonomic scope" value="Eukaryota"/>
</dbReference>
<dbReference type="Pfam" id="PF04856">
    <property type="entry name" value="Securin"/>
    <property type="match status" value="1"/>
</dbReference>
<dbReference type="GO" id="GO:0005634">
    <property type="term" value="C:nucleus"/>
    <property type="evidence" value="ECO:0007669"/>
    <property type="project" value="UniProtKB-SubCell"/>
</dbReference>
<dbReference type="GO" id="GO:0051276">
    <property type="term" value="P:chromosome organization"/>
    <property type="evidence" value="ECO:0007669"/>
    <property type="project" value="InterPro"/>
</dbReference>
<evidence type="ECO:0000256" key="6">
    <source>
        <dbReference type="SAM" id="MobiDB-lite"/>
    </source>
</evidence>
<accession>G8BMY3</accession>
<evidence type="ECO:0000256" key="3">
    <source>
        <dbReference type="ARBA" id="ARBA00009264"/>
    </source>
</evidence>
<dbReference type="AlphaFoldDB" id="G8BMY3"/>
<name>G8BMY3_TETPH</name>
<feature type="region of interest" description="Disordered" evidence="6">
    <location>
        <begin position="290"/>
        <end position="323"/>
    </location>
</feature>
<dbReference type="RefSeq" id="XP_003683695.1">
    <property type="nucleotide sequence ID" value="XM_003683647.1"/>
</dbReference>
<gene>
    <name evidence="7" type="primary">TPHA0A01780</name>
    <name evidence="7" type="ordered locus">TPHA_0A01780</name>
</gene>
<sequence>MPNRDTLNVNSDKENDIAYKNNDPLFVKDAISNRTVPQTPMDKLLKRTHSKTLSTAVFKDAQQSKENNNNNIKLNRLPLASKDNNNSRRSNSFILQNNKLVLNKQLSLLNNNQTSNKLRKYGSILGVNNNGNNTNKTLNPVKSLILKDIPDNGNENDDDDDDDDDNIITLNLKNALQSKKEPLLNQLKNAKKNSYSDSEEEEIGLFGKGNGLQKLISQSMNHKTKIEAEIIPEIETKSAAYPDLSYSPEGYIPFNNEDIKKLNTFKSPYSNLNVNDSLLADHNNNNNSGLLELENVGSSDDDDDNNLLNISNIQDGRGSRQTNDNETFIDFEIQPSYNDGLDANELENLLDI</sequence>
<dbReference type="GeneID" id="11532632"/>
<evidence type="ECO:0000256" key="1">
    <source>
        <dbReference type="ARBA" id="ARBA00004123"/>
    </source>
</evidence>
<evidence type="ECO:0008006" key="9">
    <source>
        <dbReference type="Google" id="ProtNLM"/>
    </source>
</evidence>
<keyword evidence="4" id="KW-0963">Cytoplasm</keyword>
<evidence type="ECO:0000256" key="4">
    <source>
        <dbReference type="ARBA" id="ARBA00022490"/>
    </source>
</evidence>
<evidence type="ECO:0000313" key="8">
    <source>
        <dbReference type="Proteomes" id="UP000005666"/>
    </source>
</evidence>
<dbReference type="STRING" id="1071381.G8BMY3"/>